<feature type="chain" id="PRO_5009604551" description="Pep-cterm motif" evidence="2">
    <location>
        <begin position="23"/>
        <end position="267"/>
    </location>
</feature>
<keyword evidence="1" id="KW-0472">Membrane</keyword>
<dbReference type="KEGG" id="agl:PYTT_1565"/>
<gene>
    <name evidence="3" type="ORF">PYTT_1565</name>
</gene>
<keyword evidence="2" id="KW-0732">Signal</keyword>
<keyword evidence="1" id="KW-1133">Transmembrane helix</keyword>
<evidence type="ECO:0000256" key="1">
    <source>
        <dbReference type="SAM" id="Phobius"/>
    </source>
</evidence>
<feature type="transmembrane region" description="Helical" evidence="1">
    <location>
        <begin position="243"/>
        <end position="261"/>
    </location>
</feature>
<sequence length="267" mass="27657">MMKPKKSIVTVVLLLVATSADAAVSLTDVYKFDSNLTSQNGYTMQGQASSVSYTNGAAVIHSNVAEAGGYYFGAAPYNLTTNWAVQMDIKFQNTTGTAAKIFASNNNATNGLSLAATNSADGYTFALCSGNGWNGYSSTTRAATSNLQSTADFLKLSIVNRGGNIYMFAGDQQLSFGNGRDFLTVAETGLSSGQAVLGGFMLGFGPGGTNGISSSNDLTVGNLNVYSFAASDSLDDVKAAMGIPEPAAAALAVLGFAALGFRRRRIR</sequence>
<evidence type="ECO:0000256" key="2">
    <source>
        <dbReference type="SAM" id="SignalP"/>
    </source>
</evidence>
<evidence type="ECO:0000313" key="3">
    <source>
        <dbReference type="EMBL" id="SEH90153.1"/>
    </source>
</evidence>
<name>A0A1H6LYG1_9BACT</name>
<feature type="signal peptide" evidence="2">
    <location>
        <begin position="1"/>
        <end position="22"/>
    </location>
</feature>
<proteinExistence type="predicted"/>
<dbReference type="AlphaFoldDB" id="A0A1H6LYG1"/>
<dbReference type="RefSeq" id="WP_141675867.1">
    <property type="nucleotide sequence ID" value="NZ_LIGX01000035.1"/>
</dbReference>
<protein>
    <recommendedName>
        <fullName evidence="5">Pep-cterm motif</fullName>
    </recommendedName>
</protein>
<dbReference type="STRING" id="1679444.PYTT_1565"/>
<organism evidence="3 4">
    <name type="scientific">Akkermansia glycaniphila</name>
    <dbReference type="NCBI Taxonomy" id="1679444"/>
    <lineage>
        <taxon>Bacteria</taxon>
        <taxon>Pseudomonadati</taxon>
        <taxon>Verrucomicrobiota</taxon>
        <taxon>Verrucomicrobiia</taxon>
        <taxon>Verrucomicrobiales</taxon>
        <taxon>Akkermansiaceae</taxon>
        <taxon>Akkermansia</taxon>
    </lineage>
</organism>
<accession>A0A1H6LYG1</accession>
<dbReference type="Proteomes" id="UP000176204">
    <property type="component" value="Chromosome I"/>
</dbReference>
<keyword evidence="1" id="KW-0812">Transmembrane</keyword>
<keyword evidence="4" id="KW-1185">Reference proteome</keyword>
<evidence type="ECO:0000313" key="4">
    <source>
        <dbReference type="Proteomes" id="UP000176204"/>
    </source>
</evidence>
<reference evidence="4" key="1">
    <citation type="submission" date="2016-09" db="EMBL/GenBank/DDBJ databases">
        <authorList>
            <person name="Koehorst J."/>
        </authorList>
    </citation>
    <scope>NUCLEOTIDE SEQUENCE [LARGE SCALE GENOMIC DNA]</scope>
</reference>
<dbReference type="EMBL" id="LT629973">
    <property type="protein sequence ID" value="SEH90153.1"/>
    <property type="molecule type" value="Genomic_DNA"/>
</dbReference>
<evidence type="ECO:0008006" key="5">
    <source>
        <dbReference type="Google" id="ProtNLM"/>
    </source>
</evidence>